<dbReference type="OrthoDB" id="9779191at2"/>
<keyword evidence="1" id="KW-0732">Signal</keyword>
<dbReference type="NCBIfam" id="TIGR03302">
    <property type="entry name" value="OM_YfiO"/>
    <property type="match status" value="1"/>
</dbReference>
<evidence type="ECO:0000256" key="1">
    <source>
        <dbReference type="ARBA" id="ARBA00022729"/>
    </source>
</evidence>
<evidence type="ECO:0000259" key="4">
    <source>
        <dbReference type="Pfam" id="PF13525"/>
    </source>
</evidence>
<dbReference type="InterPro" id="IPR017689">
    <property type="entry name" value="BamD"/>
</dbReference>
<keyword evidence="2" id="KW-0472">Membrane</keyword>
<proteinExistence type="predicted"/>
<name>A0A3A1Y2X0_9GAMM</name>
<reference evidence="5 6" key="1">
    <citation type="submission" date="2017-08" db="EMBL/GenBank/DDBJ databases">
        <title>Reclassification of Bisgaard taxon 37 and 44.</title>
        <authorList>
            <person name="Christensen H."/>
        </authorList>
    </citation>
    <scope>NUCLEOTIDE SEQUENCE [LARGE SCALE GENOMIC DNA]</scope>
    <source>
        <strain evidence="5 6">B96_4</strain>
    </source>
</reference>
<comment type="caution">
    <text evidence="5">The sequence shown here is derived from an EMBL/GenBank/DDBJ whole genome shotgun (WGS) entry which is preliminary data.</text>
</comment>
<gene>
    <name evidence="5" type="ORF">CJP74_04035</name>
</gene>
<keyword evidence="3" id="KW-0998">Cell outer membrane</keyword>
<evidence type="ECO:0000256" key="2">
    <source>
        <dbReference type="ARBA" id="ARBA00023136"/>
    </source>
</evidence>
<keyword evidence="6" id="KW-1185">Reference proteome</keyword>
<dbReference type="InterPro" id="IPR039565">
    <property type="entry name" value="BamD-like"/>
</dbReference>
<sequence length="296" mass="33742">MYQVCLIIFAARALSSTNRNSYHMALKKLKLVSSIVLAVALAACASKEQTVNYITGNEQTLYTKAISDLQRNKNSDAEQVLTQLSLQYPFGQYRNQVNVLQAYNDFVRSNYDLSMAQVDKYFQSYPSKAGVPYGDYMLLIHALSSFEANRGFFQKLFNMNIADNDTTDIETGLTDLRTLLDYYPNSQYKDFAQELFNYYADKIAEANYKIAEFYLKYNNPLAAYKRANVVLVNFADSHYAPLALETLYKATQELGLGYQQEYEAIKARLAEVQTRPLVTKVPTLPTYAPDFLQQAK</sequence>
<evidence type="ECO:0000313" key="6">
    <source>
        <dbReference type="Proteomes" id="UP000266258"/>
    </source>
</evidence>
<dbReference type="EMBL" id="NRJH01000031">
    <property type="protein sequence ID" value="RIY32662.1"/>
    <property type="molecule type" value="Genomic_DNA"/>
</dbReference>
<dbReference type="AlphaFoldDB" id="A0A3A1Y2X0"/>
<dbReference type="Pfam" id="PF13525">
    <property type="entry name" value="YfiO"/>
    <property type="match status" value="1"/>
</dbReference>
<accession>A0A3A1Y2X0</accession>
<protein>
    <recommendedName>
        <fullName evidence="4">Outer membrane lipoprotein BamD-like domain-containing protein</fullName>
    </recommendedName>
</protein>
<organism evidence="5 6">
    <name type="scientific">Psittacicella melopsittaci</name>
    <dbReference type="NCBI Taxonomy" id="2028576"/>
    <lineage>
        <taxon>Bacteria</taxon>
        <taxon>Pseudomonadati</taxon>
        <taxon>Pseudomonadota</taxon>
        <taxon>Gammaproteobacteria</taxon>
        <taxon>Pasteurellales</taxon>
        <taxon>Psittacicellaceae</taxon>
        <taxon>Psittacicella</taxon>
    </lineage>
</organism>
<dbReference type="Gene3D" id="1.25.40.10">
    <property type="entry name" value="Tetratricopeptide repeat domain"/>
    <property type="match status" value="1"/>
</dbReference>
<dbReference type="InterPro" id="IPR011990">
    <property type="entry name" value="TPR-like_helical_dom_sf"/>
</dbReference>
<evidence type="ECO:0000256" key="3">
    <source>
        <dbReference type="ARBA" id="ARBA00023237"/>
    </source>
</evidence>
<evidence type="ECO:0000313" key="5">
    <source>
        <dbReference type="EMBL" id="RIY32662.1"/>
    </source>
</evidence>
<dbReference type="Proteomes" id="UP000266258">
    <property type="component" value="Unassembled WGS sequence"/>
</dbReference>
<feature type="domain" description="Outer membrane lipoprotein BamD-like" evidence="4">
    <location>
        <begin position="58"/>
        <end position="262"/>
    </location>
</feature>